<dbReference type="OrthoDB" id="9049620at2759"/>
<dbReference type="InterPro" id="IPR013083">
    <property type="entry name" value="Znf_RING/FYVE/PHD"/>
</dbReference>
<sequence>MDPSFDLPDSTDWISTSLPLFESLEAALRCEVCKEFYDGPVITACSHTFCSICIRRCITNDGKCPACKQAVQADKLLPNIAIREIVNRFQVTREDALELARRDKEELRVAENGGKKRKLDDTDLEDEDVGRQTRSRTTRSSQRSNGAREPRIEIPDSEDEGDAYVPEGLVPCPLCMKAMKEVQIWTHMETDCPKAQSSAPASRSRTKSKVMNPLQRRQKNESPAPARLPQLTYALLRETQLRDKLKELGIPASGKKDLLIRRHTEWLHLWNSNCDSDQVKTKRELLKELDVWERTQGGNARVVENKVMKKDYDGKAHADTHKSQFDELIANARRERAALKKKIAEDQIEGVQPTGTEGQNPEPPHPKPPAIVEAVNPYEGNDSALAIIREKVEEANRGGNILQSLEQHTSTSDLNTEAEPKVGHRAHSISSGIANPLGSPSRKMPMFTLPEDPVVDIDATSTH</sequence>
<accession>A0A6A5W0Q9</accession>
<evidence type="ECO:0000256" key="14">
    <source>
        <dbReference type="ARBA" id="ARBA00023204"/>
    </source>
</evidence>
<dbReference type="PROSITE" id="PS50089">
    <property type="entry name" value="ZF_RING_2"/>
    <property type="match status" value="1"/>
</dbReference>
<dbReference type="Proteomes" id="UP000799779">
    <property type="component" value="Unassembled WGS sequence"/>
</dbReference>
<dbReference type="NCBIfam" id="TIGR00599">
    <property type="entry name" value="rad18"/>
    <property type="match status" value="1"/>
</dbReference>
<dbReference type="GO" id="GO:0006513">
    <property type="term" value="P:protein monoubiquitination"/>
    <property type="evidence" value="ECO:0007669"/>
    <property type="project" value="InterPro"/>
</dbReference>
<keyword evidence="12 17" id="KW-0862">Zinc</keyword>
<dbReference type="InterPro" id="IPR039577">
    <property type="entry name" value="Rad18"/>
</dbReference>
<keyword evidence="11 17" id="KW-0833">Ubl conjugation pathway</keyword>
<dbReference type="SMART" id="SM00184">
    <property type="entry name" value="RING"/>
    <property type="match status" value="1"/>
</dbReference>
<dbReference type="GO" id="GO:0097505">
    <property type="term" value="C:Rad6-Rad18 complex"/>
    <property type="evidence" value="ECO:0007669"/>
    <property type="project" value="TreeGrafter"/>
</dbReference>
<comment type="subcellular location">
    <subcellularLocation>
        <location evidence="2 17">Nucleus</location>
    </subcellularLocation>
</comment>
<evidence type="ECO:0000256" key="2">
    <source>
        <dbReference type="ARBA" id="ARBA00004123"/>
    </source>
</evidence>
<evidence type="ECO:0000256" key="4">
    <source>
        <dbReference type="ARBA" id="ARBA00009506"/>
    </source>
</evidence>
<feature type="region of interest" description="Disordered" evidence="18">
    <location>
        <begin position="193"/>
        <end position="225"/>
    </location>
</feature>
<keyword evidence="13 17" id="KW-0238">DNA-binding</keyword>
<dbReference type="Pfam" id="PF13923">
    <property type="entry name" value="zf-C3HC4_2"/>
    <property type="match status" value="1"/>
</dbReference>
<dbReference type="GO" id="GO:0003697">
    <property type="term" value="F:single-stranded DNA binding"/>
    <property type="evidence" value="ECO:0007669"/>
    <property type="project" value="UniProtKB-UniRule"/>
</dbReference>
<dbReference type="PANTHER" id="PTHR14134:SF2">
    <property type="entry name" value="E3 UBIQUITIN-PROTEIN LIGASE RAD18"/>
    <property type="match status" value="1"/>
</dbReference>
<dbReference type="InterPro" id="IPR017907">
    <property type="entry name" value="Znf_RING_CS"/>
</dbReference>
<keyword evidence="10 16" id="KW-0863">Zinc-finger</keyword>
<keyword evidence="7 17" id="KW-0808">Transferase</keyword>
<evidence type="ECO:0000256" key="5">
    <source>
        <dbReference type="ARBA" id="ARBA00012483"/>
    </source>
</evidence>
<evidence type="ECO:0000256" key="11">
    <source>
        <dbReference type="ARBA" id="ARBA00022786"/>
    </source>
</evidence>
<protein>
    <recommendedName>
        <fullName evidence="6 17">Postreplication repair E3 ubiquitin-protein ligase RAD18</fullName>
        <ecNumber evidence="5 17">2.3.2.27</ecNumber>
    </recommendedName>
    <alternativeName>
        <fullName evidence="17">RING-type E3 ubiquitin transferase RAD18</fullName>
    </alternativeName>
</protein>
<dbReference type="AlphaFoldDB" id="A0A6A5W0Q9"/>
<evidence type="ECO:0000256" key="6">
    <source>
        <dbReference type="ARBA" id="ARBA00015551"/>
    </source>
</evidence>
<evidence type="ECO:0000256" key="13">
    <source>
        <dbReference type="ARBA" id="ARBA00023125"/>
    </source>
</evidence>
<evidence type="ECO:0000256" key="7">
    <source>
        <dbReference type="ARBA" id="ARBA00022679"/>
    </source>
</evidence>
<dbReference type="PROSITE" id="PS50800">
    <property type="entry name" value="SAP"/>
    <property type="match status" value="1"/>
</dbReference>
<feature type="domain" description="RING-type" evidence="19">
    <location>
        <begin position="30"/>
        <end position="68"/>
    </location>
</feature>
<dbReference type="PROSITE" id="PS00518">
    <property type="entry name" value="ZF_RING_1"/>
    <property type="match status" value="1"/>
</dbReference>
<comment type="function">
    <text evidence="17">E3 RING-finger protein, member of the UBC2/RAD6 epistasis group. Associates to the E2 ubiquitin conjugating enzyme UBC2/RAD6 to form the UBC2-RAD18 ubiquitin ligase complex involved in postreplicative repair (PRR) of damaged DNA.</text>
</comment>
<evidence type="ECO:0000256" key="1">
    <source>
        <dbReference type="ARBA" id="ARBA00000900"/>
    </source>
</evidence>
<keyword evidence="22" id="KW-1185">Reference proteome</keyword>
<dbReference type="GO" id="GO:0008270">
    <property type="term" value="F:zinc ion binding"/>
    <property type="evidence" value="ECO:0007669"/>
    <property type="project" value="UniProtKB-KW"/>
</dbReference>
<evidence type="ECO:0000256" key="3">
    <source>
        <dbReference type="ARBA" id="ARBA00004906"/>
    </source>
</evidence>
<dbReference type="Pfam" id="PF02037">
    <property type="entry name" value="SAP"/>
    <property type="match status" value="1"/>
</dbReference>
<dbReference type="PANTHER" id="PTHR14134">
    <property type="entry name" value="E3 UBIQUITIN-PROTEIN LIGASE RAD18"/>
    <property type="match status" value="1"/>
</dbReference>
<feature type="region of interest" description="Disordered" evidence="18">
    <location>
        <begin position="407"/>
        <end position="463"/>
    </location>
</feature>
<comment type="similarity">
    <text evidence="4 17">Belongs to the RAD18 family.</text>
</comment>
<evidence type="ECO:0000259" key="20">
    <source>
        <dbReference type="PROSITE" id="PS50800"/>
    </source>
</evidence>
<dbReference type="SUPFAM" id="SSF57850">
    <property type="entry name" value="RING/U-box"/>
    <property type="match status" value="1"/>
</dbReference>
<evidence type="ECO:0000259" key="19">
    <source>
        <dbReference type="PROSITE" id="PS50089"/>
    </source>
</evidence>
<keyword evidence="14 17" id="KW-0234">DNA repair</keyword>
<dbReference type="GO" id="GO:0006301">
    <property type="term" value="P:DNA damage tolerance"/>
    <property type="evidence" value="ECO:0007669"/>
    <property type="project" value="InterPro"/>
</dbReference>
<dbReference type="InterPro" id="IPR003034">
    <property type="entry name" value="SAP_dom"/>
</dbReference>
<keyword evidence="15 17" id="KW-0539">Nucleus</keyword>
<dbReference type="UniPathway" id="UPA00143"/>
<dbReference type="EMBL" id="ML977651">
    <property type="protein sequence ID" value="KAF1994767.1"/>
    <property type="molecule type" value="Genomic_DNA"/>
</dbReference>
<comment type="subunit">
    <text evidence="17">Interacts with E2 UBC2, forming a complex with ubiquitin ligase activity.</text>
</comment>
<evidence type="ECO:0000313" key="21">
    <source>
        <dbReference type="EMBL" id="KAF1994767.1"/>
    </source>
</evidence>
<feature type="region of interest" description="Disordered" evidence="18">
    <location>
        <begin position="104"/>
        <end position="163"/>
    </location>
</feature>
<evidence type="ECO:0000256" key="9">
    <source>
        <dbReference type="ARBA" id="ARBA00022763"/>
    </source>
</evidence>
<evidence type="ECO:0000313" key="22">
    <source>
        <dbReference type="Proteomes" id="UP000799779"/>
    </source>
</evidence>
<dbReference type="GO" id="GO:0061630">
    <property type="term" value="F:ubiquitin protein ligase activity"/>
    <property type="evidence" value="ECO:0007669"/>
    <property type="project" value="UniProtKB-UniRule"/>
</dbReference>
<reference evidence="21" key="1">
    <citation type="journal article" date="2020" name="Stud. Mycol.">
        <title>101 Dothideomycetes genomes: a test case for predicting lifestyles and emergence of pathogens.</title>
        <authorList>
            <person name="Haridas S."/>
            <person name="Albert R."/>
            <person name="Binder M."/>
            <person name="Bloem J."/>
            <person name="Labutti K."/>
            <person name="Salamov A."/>
            <person name="Andreopoulos B."/>
            <person name="Baker S."/>
            <person name="Barry K."/>
            <person name="Bills G."/>
            <person name="Bluhm B."/>
            <person name="Cannon C."/>
            <person name="Castanera R."/>
            <person name="Culley D."/>
            <person name="Daum C."/>
            <person name="Ezra D."/>
            <person name="Gonzalez J."/>
            <person name="Henrissat B."/>
            <person name="Kuo A."/>
            <person name="Liang C."/>
            <person name="Lipzen A."/>
            <person name="Lutzoni F."/>
            <person name="Magnuson J."/>
            <person name="Mondo S."/>
            <person name="Nolan M."/>
            <person name="Ohm R."/>
            <person name="Pangilinan J."/>
            <person name="Park H.-J."/>
            <person name="Ramirez L."/>
            <person name="Alfaro M."/>
            <person name="Sun H."/>
            <person name="Tritt A."/>
            <person name="Yoshinaga Y."/>
            <person name="Zwiers L.-H."/>
            <person name="Turgeon B."/>
            <person name="Goodwin S."/>
            <person name="Spatafora J."/>
            <person name="Crous P."/>
            <person name="Grigoriev I."/>
        </authorList>
    </citation>
    <scope>NUCLEOTIDE SEQUENCE</scope>
    <source>
        <strain evidence="21">CBS 123094</strain>
    </source>
</reference>
<dbReference type="InterPro" id="IPR001841">
    <property type="entry name" value="Znf_RING"/>
</dbReference>
<evidence type="ECO:0000256" key="16">
    <source>
        <dbReference type="PROSITE-ProRule" id="PRU00175"/>
    </source>
</evidence>
<dbReference type="GO" id="GO:0005634">
    <property type="term" value="C:nucleus"/>
    <property type="evidence" value="ECO:0007669"/>
    <property type="project" value="UniProtKB-SubCell"/>
</dbReference>
<organism evidence="21 22">
    <name type="scientific">Amniculicola lignicola CBS 123094</name>
    <dbReference type="NCBI Taxonomy" id="1392246"/>
    <lineage>
        <taxon>Eukaryota</taxon>
        <taxon>Fungi</taxon>
        <taxon>Dikarya</taxon>
        <taxon>Ascomycota</taxon>
        <taxon>Pezizomycotina</taxon>
        <taxon>Dothideomycetes</taxon>
        <taxon>Pleosporomycetidae</taxon>
        <taxon>Pleosporales</taxon>
        <taxon>Amniculicolaceae</taxon>
        <taxon>Amniculicola</taxon>
    </lineage>
</organism>
<evidence type="ECO:0000256" key="17">
    <source>
        <dbReference type="RuleBase" id="RU368093"/>
    </source>
</evidence>
<feature type="region of interest" description="Disordered" evidence="18">
    <location>
        <begin position="344"/>
        <end position="370"/>
    </location>
</feature>
<dbReference type="SMART" id="SM00513">
    <property type="entry name" value="SAP"/>
    <property type="match status" value="1"/>
</dbReference>
<gene>
    <name evidence="21" type="ORF">P154DRAFT_526790</name>
</gene>
<keyword evidence="9 17" id="KW-0227">DNA damage</keyword>
<evidence type="ECO:0000256" key="12">
    <source>
        <dbReference type="ARBA" id="ARBA00022833"/>
    </source>
</evidence>
<dbReference type="FunFam" id="3.30.40.10:FF:000172">
    <property type="entry name" value="E3 ubiquitin-protein ligase RAD18"/>
    <property type="match status" value="1"/>
</dbReference>
<dbReference type="InterPro" id="IPR004580">
    <property type="entry name" value="Rad18_fungi"/>
</dbReference>
<comment type="pathway">
    <text evidence="3 17">Protein modification; protein ubiquitination.</text>
</comment>
<name>A0A6A5W0Q9_9PLEO</name>
<evidence type="ECO:0000256" key="15">
    <source>
        <dbReference type="ARBA" id="ARBA00023242"/>
    </source>
</evidence>
<dbReference type="Gene3D" id="3.30.40.10">
    <property type="entry name" value="Zinc/RING finger domain, C3HC4 (zinc finger)"/>
    <property type="match status" value="1"/>
</dbReference>
<dbReference type="EC" id="2.3.2.27" evidence="5 17"/>
<evidence type="ECO:0000256" key="18">
    <source>
        <dbReference type="SAM" id="MobiDB-lite"/>
    </source>
</evidence>
<evidence type="ECO:0000256" key="8">
    <source>
        <dbReference type="ARBA" id="ARBA00022723"/>
    </source>
</evidence>
<proteinExistence type="inferred from homology"/>
<evidence type="ECO:0000256" key="10">
    <source>
        <dbReference type="ARBA" id="ARBA00022771"/>
    </source>
</evidence>
<keyword evidence="8 17" id="KW-0479">Metal-binding</keyword>
<dbReference type="GO" id="GO:0006281">
    <property type="term" value="P:DNA repair"/>
    <property type="evidence" value="ECO:0007669"/>
    <property type="project" value="UniProtKB-KW"/>
</dbReference>
<comment type="catalytic activity">
    <reaction evidence="1 17">
        <text>S-ubiquitinyl-[E2 ubiquitin-conjugating enzyme]-L-cysteine + [acceptor protein]-L-lysine = [E2 ubiquitin-conjugating enzyme]-L-cysteine + N(6)-ubiquitinyl-[acceptor protein]-L-lysine.</text>
        <dbReference type="EC" id="2.3.2.27"/>
    </reaction>
</comment>
<feature type="domain" description="SAP" evidence="20">
    <location>
        <begin position="233"/>
        <end position="267"/>
    </location>
</feature>